<name>A0ABV8R8C6_9FLAO</name>
<evidence type="ECO:0008006" key="3">
    <source>
        <dbReference type="Google" id="ProtNLM"/>
    </source>
</evidence>
<organism evidence="1 2">
    <name type="scientific">Polaribacter marinivivus</name>
    <dbReference type="NCBI Taxonomy" id="1524260"/>
    <lineage>
        <taxon>Bacteria</taxon>
        <taxon>Pseudomonadati</taxon>
        <taxon>Bacteroidota</taxon>
        <taxon>Flavobacteriia</taxon>
        <taxon>Flavobacteriales</taxon>
        <taxon>Flavobacteriaceae</taxon>
    </lineage>
</organism>
<evidence type="ECO:0000313" key="1">
    <source>
        <dbReference type="EMBL" id="MFC4268458.1"/>
    </source>
</evidence>
<dbReference type="RefSeq" id="WP_377408943.1">
    <property type="nucleotide sequence ID" value="NZ_JBHSCY010000001.1"/>
</dbReference>
<accession>A0ABV8R8C6</accession>
<reference evidence="2" key="1">
    <citation type="journal article" date="2019" name="Int. J. Syst. Evol. Microbiol.">
        <title>The Global Catalogue of Microorganisms (GCM) 10K type strain sequencing project: providing services to taxonomists for standard genome sequencing and annotation.</title>
        <authorList>
            <consortium name="The Broad Institute Genomics Platform"/>
            <consortium name="The Broad Institute Genome Sequencing Center for Infectious Disease"/>
            <person name="Wu L."/>
            <person name="Ma J."/>
        </authorList>
    </citation>
    <scope>NUCLEOTIDE SEQUENCE [LARGE SCALE GENOMIC DNA]</scope>
    <source>
        <strain evidence="2">CECT 8655</strain>
    </source>
</reference>
<keyword evidence="2" id="KW-1185">Reference proteome</keyword>
<proteinExistence type="predicted"/>
<evidence type="ECO:0000313" key="2">
    <source>
        <dbReference type="Proteomes" id="UP001595826"/>
    </source>
</evidence>
<protein>
    <recommendedName>
        <fullName evidence="3">TonB C-terminal domain-containing protein</fullName>
    </recommendedName>
</protein>
<dbReference type="Proteomes" id="UP001595826">
    <property type="component" value="Unassembled WGS sequence"/>
</dbReference>
<gene>
    <name evidence="1" type="ORF">ACFOWD_06030</name>
</gene>
<dbReference type="EMBL" id="JBHSCY010000001">
    <property type="protein sequence ID" value="MFC4268458.1"/>
    <property type="molecule type" value="Genomic_DNA"/>
</dbReference>
<sequence>MRNFFVIFLIVFCSACNKFSFTKKENFQQLDTIVDFTSVDTFPSFTVCDSLIDKNKKYNCFRNTIHQKIGKELLTYSLSTKDTINETIFVDLIIDTKGKVHLEQLNSSEKIKTEFPELDSLLKLSVAKLPKIYPAIKRGIPVTSKYQLPIKIKLEN</sequence>
<comment type="caution">
    <text evidence="1">The sequence shown here is derived from an EMBL/GenBank/DDBJ whole genome shotgun (WGS) entry which is preliminary data.</text>
</comment>